<protein>
    <recommendedName>
        <fullName evidence="3">Tail tape measure protein</fullName>
    </recommendedName>
</protein>
<proteinExistence type="predicted"/>
<keyword evidence="2" id="KW-1185">Reference proteome</keyword>
<organism evidence="1 2">
    <name type="scientific">Edaphosphingomonas laterariae</name>
    <dbReference type="NCBI Taxonomy" id="861865"/>
    <lineage>
        <taxon>Bacteria</taxon>
        <taxon>Pseudomonadati</taxon>
        <taxon>Pseudomonadota</taxon>
        <taxon>Alphaproteobacteria</taxon>
        <taxon>Sphingomonadales</taxon>
        <taxon>Rhizorhabdaceae</taxon>
        <taxon>Edaphosphingomonas</taxon>
    </lineage>
</organism>
<dbReference type="Proteomes" id="UP000198281">
    <property type="component" value="Unassembled WGS sequence"/>
</dbReference>
<name>A0A239CAT7_9SPHN</name>
<accession>A0A239CAT7</accession>
<reference evidence="2" key="1">
    <citation type="submission" date="2017-06" db="EMBL/GenBank/DDBJ databases">
        <authorList>
            <person name="Varghese N."/>
            <person name="Submissions S."/>
        </authorList>
    </citation>
    <scope>NUCLEOTIDE SEQUENCE [LARGE SCALE GENOMIC DNA]</scope>
    <source>
        <strain evidence="2">LNB2</strain>
    </source>
</reference>
<dbReference type="EMBL" id="FZOS01000002">
    <property type="protein sequence ID" value="SNS16751.1"/>
    <property type="molecule type" value="Genomic_DNA"/>
</dbReference>
<gene>
    <name evidence="1" type="ORF">SAMN06295912_10277</name>
</gene>
<dbReference type="OrthoDB" id="7996304at2"/>
<evidence type="ECO:0008006" key="3">
    <source>
        <dbReference type="Google" id="ProtNLM"/>
    </source>
</evidence>
<dbReference type="AlphaFoldDB" id="A0A239CAT7"/>
<dbReference type="RefSeq" id="WP_089218087.1">
    <property type="nucleotide sequence ID" value="NZ_FZOS01000002.1"/>
</dbReference>
<evidence type="ECO:0000313" key="1">
    <source>
        <dbReference type="EMBL" id="SNS16751.1"/>
    </source>
</evidence>
<evidence type="ECO:0000313" key="2">
    <source>
        <dbReference type="Proteomes" id="UP000198281"/>
    </source>
</evidence>
<sequence length="187" mass="18702">MDEEIDRLIVSVRADTSGFARDVAEMRGALEGPLGAGAAKAGDMIETALGRAIRTGKLGFDDLKRVALAAMTEIAASAIRTGIGGANGGGTNLLSIGAQLLGALGLPGRATGGPVAPGAAYLVGERGPELFVPTASGRIEPMSMGAAKEVRVAISINAPTASEPQALARSGRQVARAVRTALDAAEG</sequence>